<organism evidence="7 8">
    <name type="scientific">Candidatus Nitrosocosmicus arcticus</name>
    <dbReference type="NCBI Taxonomy" id="2035267"/>
    <lineage>
        <taxon>Archaea</taxon>
        <taxon>Nitrososphaerota</taxon>
        <taxon>Nitrososphaeria</taxon>
        <taxon>Nitrososphaerales</taxon>
        <taxon>Nitrososphaeraceae</taxon>
        <taxon>Candidatus Nitrosocosmicus</taxon>
    </lineage>
</organism>
<sequence length="259" mass="28859">MHFNNWCPYYLIIARLLNIPIQRDFLNSLNLSTLISNERIDPKCFRKIQDNKALVIGAGPSIEESTVQNYILEIYNCKKSKSNNAVSEDIVVIAADGATELCLDLGIIPDFVVTDLDGDYESLVRAHSGGSIMVIHAHGDNIDKITSQVPSFSNVIGTTQNFPLKNVYNFGGFTDGDRSVFLADGFLAREIVLVGMDFDSKIGFFSKRKVPNLELKKQKLQIGKYLVGMLLENSRALVTHITTSNHDSSFYGVNKYEVL</sequence>
<keyword evidence="4 5" id="KW-0067">ATP-binding</keyword>
<feature type="domain" description="6-hydroxymethylpterin diphosphokinase MptE-like" evidence="6">
    <location>
        <begin position="43"/>
        <end position="200"/>
    </location>
</feature>
<comment type="function">
    <text evidence="5">Catalyzes the transfer of diphosphate from ATP to 6-hydroxymethyl-7,8-dihydropterin (6-HMD), leading to 6-hydroxymethyl-7,8-dihydropterin diphosphate (6-HMDP).</text>
</comment>
<protein>
    <recommendedName>
        <fullName evidence="5">6-hydroxymethyl-7,8-dihydropterin pyrophosphokinase</fullName>
        <shortName evidence="5">HPPK</shortName>
        <ecNumber evidence="5">2.7.6.3</ecNumber>
    </recommendedName>
    <alternativeName>
        <fullName evidence="5">2-amino-4-hydroxy-6-hydroxymethyldihydropteridine pyrophosphokinase</fullName>
    </alternativeName>
    <alternativeName>
        <fullName evidence="5">6-hydroxymethyl-7,8-dihydropterin diphosphokinase</fullName>
        <shortName evidence="5">6-HMPDK</shortName>
    </alternativeName>
    <alternativeName>
        <fullName evidence="5">7,8-dihydro-6-hydroxymethylpterin diphosphokinase</fullName>
    </alternativeName>
    <alternativeName>
        <fullName evidence="5">7,8-dihydro-6-hydroxymethylpterin pyrophosphokinase</fullName>
        <shortName evidence="5">PPPK</shortName>
    </alternativeName>
</protein>
<accession>A0A557SSE3</accession>
<evidence type="ECO:0000313" key="8">
    <source>
        <dbReference type="Proteomes" id="UP000315289"/>
    </source>
</evidence>
<dbReference type="HAMAP" id="MF_02131">
    <property type="entry name" value="HMPDK_arch"/>
    <property type="match status" value="1"/>
</dbReference>
<comment type="catalytic activity">
    <reaction evidence="5">
        <text>6-hydroxymethyl-7,8-dihydropterin + ATP = (7,8-dihydropterin-6-yl)methyl diphosphate + AMP + H(+)</text>
        <dbReference type="Rhea" id="RHEA:11412"/>
        <dbReference type="ChEBI" id="CHEBI:15378"/>
        <dbReference type="ChEBI" id="CHEBI:30616"/>
        <dbReference type="ChEBI" id="CHEBI:44841"/>
        <dbReference type="ChEBI" id="CHEBI:72950"/>
        <dbReference type="ChEBI" id="CHEBI:456215"/>
        <dbReference type="EC" id="2.7.6.3"/>
    </reaction>
</comment>
<keyword evidence="2 5" id="KW-0547">Nucleotide-binding</keyword>
<reference evidence="7 8" key="1">
    <citation type="journal article" date="2019" name="Front. Microbiol.">
        <title>Ammonia Oxidation by the Arctic Terrestrial Thaumarchaeote Candidatus Nitrosocosmicus arcticus Is Stimulated by Increasing Temperatures.</title>
        <authorList>
            <person name="Alves R.J.E."/>
            <person name="Kerou M."/>
            <person name="Zappe A."/>
            <person name="Bittner R."/>
            <person name="Abby S.S."/>
            <person name="Schmidt H.A."/>
            <person name="Pfeifer K."/>
            <person name="Schleper C."/>
        </authorList>
    </citation>
    <scope>NUCLEOTIDE SEQUENCE [LARGE SCALE GENOMIC DNA]</scope>
    <source>
        <strain evidence="7 8">Kfb</strain>
    </source>
</reference>
<dbReference type="GO" id="GO:0000287">
    <property type="term" value="F:magnesium ion binding"/>
    <property type="evidence" value="ECO:0007669"/>
    <property type="project" value="UniProtKB-UniRule"/>
</dbReference>
<dbReference type="GO" id="GO:0005524">
    <property type="term" value="F:ATP binding"/>
    <property type="evidence" value="ECO:0007669"/>
    <property type="project" value="UniProtKB-UniRule"/>
</dbReference>
<dbReference type="GO" id="GO:0016301">
    <property type="term" value="F:kinase activity"/>
    <property type="evidence" value="ECO:0007669"/>
    <property type="project" value="UniProtKB-KW"/>
</dbReference>
<keyword evidence="8" id="KW-1185">Reference proteome</keyword>
<comment type="similarity">
    <text evidence="5">Belongs to the archaeal 6-HMPDK family.</text>
</comment>
<dbReference type="InterPro" id="IPR027510">
    <property type="entry name" value="HMPDK_MptE"/>
</dbReference>
<evidence type="ECO:0000259" key="6">
    <source>
        <dbReference type="Pfam" id="PF01973"/>
    </source>
</evidence>
<dbReference type="GO" id="GO:0003848">
    <property type="term" value="F:2-amino-4-hydroxy-6-hydroxymethyldihydropteridine diphosphokinase activity"/>
    <property type="evidence" value="ECO:0007669"/>
    <property type="project" value="UniProtKB-UniRule"/>
</dbReference>
<dbReference type="PANTHER" id="PTHR39648:SF1">
    <property type="entry name" value="6-HYDROXYMETHYL-7,8-DIHYDROPTERIN PYROPHOSPHOKINASE"/>
    <property type="match status" value="1"/>
</dbReference>
<evidence type="ECO:0000256" key="1">
    <source>
        <dbReference type="ARBA" id="ARBA00022679"/>
    </source>
</evidence>
<comment type="cofactor">
    <cofactor evidence="5">
        <name>Mg(2+)</name>
        <dbReference type="ChEBI" id="CHEBI:18420"/>
    </cofactor>
</comment>
<dbReference type="InterPro" id="IPR036759">
    <property type="entry name" value="TPK_catalytic_sf"/>
</dbReference>
<dbReference type="Pfam" id="PF01973">
    <property type="entry name" value="MptE-like"/>
    <property type="match status" value="1"/>
</dbReference>
<keyword evidence="3 5" id="KW-0418">Kinase</keyword>
<keyword evidence="5" id="KW-0460">Magnesium</keyword>
<evidence type="ECO:0000256" key="2">
    <source>
        <dbReference type="ARBA" id="ARBA00022741"/>
    </source>
</evidence>
<dbReference type="SUPFAM" id="SSF63999">
    <property type="entry name" value="Thiamin pyrophosphokinase, catalytic domain"/>
    <property type="match status" value="1"/>
</dbReference>
<evidence type="ECO:0000256" key="5">
    <source>
        <dbReference type="HAMAP-Rule" id="MF_02131"/>
    </source>
</evidence>
<dbReference type="EC" id="2.7.6.3" evidence="5"/>
<dbReference type="PANTHER" id="PTHR39648">
    <property type="entry name" value="6-HYDROXYMETHYL-7,8-DIHYDROPTERIN PYROPHOSPHOKINASE"/>
    <property type="match status" value="1"/>
</dbReference>
<proteinExistence type="inferred from homology"/>
<comment type="caution">
    <text evidence="7">The sequence shown here is derived from an EMBL/GenBank/DDBJ whole genome shotgun (WGS) entry which is preliminary data.</text>
</comment>
<dbReference type="EMBL" id="VOAH01000015">
    <property type="protein sequence ID" value="TVP39508.1"/>
    <property type="molecule type" value="Genomic_DNA"/>
</dbReference>
<dbReference type="GO" id="GO:0009229">
    <property type="term" value="P:thiamine diphosphate biosynthetic process"/>
    <property type="evidence" value="ECO:0007669"/>
    <property type="project" value="InterPro"/>
</dbReference>
<dbReference type="GO" id="GO:0004788">
    <property type="term" value="F:thiamine diphosphokinase activity"/>
    <property type="evidence" value="ECO:0007669"/>
    <property type="project" value="InterPro"/>
</dbReference>
<evidence type="ECO:0000256" key="3">
    <source>
        <dbReference type="ARBA" id="ARBA00022777"/>
    </source>
</evidence>
<gene>
    <name evidence="5 7" type="primary">mptE</name>
    <name evidence="7" type="ORF">NARC_150102</name>
</gene>
<dbReference type="InterPro" id="IPR002826">
    <property type="entry name" value="MptE-like"/>
</dbReference>
<keyword evidence="1 5" id="KW-0808">Transferase</keyword>
<name>A0A557SSE3_9ARCH</name>
<dbReference type="AlphaFoldDB" id="A0A557SSE3"/>
<dbReference type="Proteomes" id="UP000315289">
    <property type="component" value="Unassembled WGS sequence"/>
</dbReference>
<evidence type="ECO:0000256" key="4">
    <source>
        <dbReference type="ARBA" id="ARBA00022840"/>
    </source>
</evidence>
<evidence type="ECO:0000313" key="7">
    <source>
        <dbReference type="EMBL" id="TVP39508.1"/>
    </source>
</evidence>